<dbReference type="InterPro" id="IPR058625">
    <property type="entry name" value="MdtA-like_BSH"/>
</dbReference>
<dbReference type="Proteomes" id="UP000585050">
    <property type="component" value="Unassembled WGS sequence"/>
</dbReference>
<sequence length="351" mass="39279">MKKILGLLLMGAFIMSCNQAAEDTSQEKVKYVKTETISNHHLSSNITFNSQVKEKTEINLSFRVGGPVQRVRVKQGDYVKKGQIIAQIDQRDYLLQLEQTKTQYLQAQKELDRYQKLYDKNKLPENTYDKIKSGVTLAKIAYENAQNQLYDTDLRAPISGYISAKFINDHTTIGPGIPVVSMIDVSTLEVSTKVPSSQLYLVQYIKEAKLDIQSLHLENLPLQFKTISKKAGQDDLYELTFLLDSKDERIKSGMLGITSVKLESKNTPLSVPLSSVFDGNKKTSVWVIKKGNTLKQRNVVLGKPLKDGRVEVLSGLQTNEKIVVAGVYDLLENQKVAPIQKASKTNIGGLL</sequence>
<comment type="caution">
    <text evidence="4">The sequence shown here is derived from an EMBL/GenBank/DDBJ whole genome shotgun (WGS) entry which is preliminary data.</text>
</comment>
<proteinExistence type="inferred from homology"/>
<evidence type="ECO:0000256" key="1">
    <source>
        <dbReference type="ARBA" id="ARBA00009477"/>
    </source>
</evidence>
<feature type="chain" id="PRO_5030631307" evidence="2">
    <location>
        <begin position="21"/>
        <end position="351"/>
    </location>
</feature>
<dbReference type="Gene3D" id="2.40.420.20">
    <property type="match status" value="1"/>
</dbReference>
<dbReference type="Pfam" id="PF25917">
    <property type="entry name" value="BSH_RND"/>
    <property type="match status" value="1"/>
</dbReference>
<gene>
    <name evidence="4" type="ORF">HGP29_08560</name>
</gene>
<dbReference type="InterPro" id="IPR006143">
    <property type="entry name" value="RND_pump_MFP"/>
</dbReference>
<dbReference type="PANTHER" id="PTHR30469">
    <property type="entry name" value="MULTIDRUG RESISTANCE PROTEIN MDTA"/>
    <property type="match status" value="1"/>
</dbReference>
<keyword evidence="2" id="KW-0732">Signal</keyword>
<dbReference type="SUPFAM" id="SSF111369">
    <property type="entry name" value="HlyD-like secretion proteins"/>
    <property type="match status" value="1"/>
</dbReference>
<organism evidence="4 5">
    <name type="scientific">Flammeovirga agarivorans</name>
    <dbReference type="NCBI Taxonomy" id="2726742"/>
    <lineage>
        <taxon>Bacteria</taxon>
        <taxon>Pseudomonadati</taxon>
        <taxon>Bacteroidota</taxon>
        <taxon>Cytophagia</taxon>
        <taxon>Cytophagales</taxon>
        <taxon>Flammeovirgaceae</taxon>
        <taxon>Flammeovirga</taxon>
    </lineage>
</organism>
<dbReference type="GO" id="GO:0015562">
    <property type="term" value="F:efflux transmembrane transporter activity"/>
    <property type="evidence" value="ECO:0007669"/>
    <property type="project" value="TreeGrafter"/>
</dbReference>
<reference evidence="4 5" key="1">
    <citation type="submission" date="2020-04" db="EMBL/GenBank/DDBJ databases">
        <title>Flammeovirga sp. SR4, a novel species isolated from seawater.</title>
        <authorList>
            <person name="Wang X."/>
        </authorList>
    </citation>
    <scope>NUCLEOTIDE SEQUENCE [LARGE SCALE GENOMIC DNA]</scope>
    <source>
        <strain evidence="4 5">SR4</strain>
    </source>
</reference>
<dbReference type="Gene3D" id="1.10.287.470">
    <property type="entry name" value="Helix hairpin bin"/>
    <property type="match status" value="1"/>
</dbReference>
<dbReference type="NCBIfam" id="TIGR01730">
    <property type="entry name" value="RND_mfp"/>
    <property type="match status" value="1"/>
</dbReference>
<evidence type="ECO:0000256" key="2">
    <source>
        <dbReference type="SAM" id="SignalP"/>
    </source>
</evidence>
<dbReference type="PANTHER" id="PTHR30469:SF20">
    <property type="entry name" value="EFFLUX RND TRANSPORTER PERIPLASMIC ADAPTOR SUBUNIT"/>
    <property type="match status" value="1"/>
</dbReference>
<evidence type="ECO:0000313" key="4">
    <source>
        <dbReference type="EMBL" id="NLR91255.1"/>
    </source>
</evidence>
<dbReference type="GO" id="GO:1990281">
    <property type="term" value="C:efflux pump complex"/>
    <property type="evidence" value="ECO:0007669"/>
    <property type="project" value="TreeGrafter"/>
</dbReference>
<dbReference type="EMBL" id="JABAIL010000002">
    <property type="protein sequence ID" value="NLR91255.1"/>
    <property type="molecule type" value="Genomic_DNA"/>
</dbReference>
<comment type="similarity">
    <text evidence="1">Belongs to the membrane fusion protein (MFP) (TC 8.A.1) family.</text>
</comment>
<dbReference type="Gene3D" id="2.40.50.100">
    <property type="match status" value="1"/>
</dbReference>
<dbReference type="PROSITE" id="PS51257">
    <property type="entry name" value="PROKAR_LIPOPROTEIN"/>
    <property type="match status" value="1"/>
</dbReference>
<feature type="signal peptide" evidence="2">
    <location>
        <begin position="1"/>
        <end position="20"/>
    </location>
</feature>
<protein>
    <submittedName>
        <fullName evidence="4">Efflux RND transporter periplasmic adaptor subunit</fullName>
    </submittedName>
</protein>
<keyword evidence="5" id="KW-1185">Reference proteome</keyword>
<accession>A0A7X8SJD3</accession>
<dbReference type="AlphaFoldDB" id="A0A7X8SJD3"/>
<dbReference type="RefSeq" id="WP_168881951.1">
    <property type="nucleotide sequence ID" value="NZ_JABAIL010000002.1"/>
</dbReference>
<feature type="domain" description="Multidrug resistance protein MdtA-like barrel-sandwich hybrid" evidence="3">
    <location>
        <begin position="61"/>
        <end position="167"/>
    </location>
</feature>
<evidence type="ECO:0000313" key="5">
    <source>
        <dbReference type="Proteomes" id="UP000585050"/>
    </source>
</evidence>
<dbReference type="Gene3D" id="2.40.30.170">
    <property type="match status" value="1"/>
</dbReference>
<name>A0A7X8SJD3_9BACT</name>
<evidence type="ECO:0000259" key="3">
    <source>
        <dbReference type="Pfam" id="PF25917"/>
    </source>
</evidence>